<dbReference type="Pfam" id="PF00486">
    <property type="entry name" value="Trans_reg_C"/>
    <property type="match status" value="1"/>
</dbReference>
<dbReference type="SUPFAM" id="SSF52172">
    <property type="entry name" value="CheY-like"/>
    <property type="match status" value="1"/>
</dbReference>
<protein>
    <submittedName>
        <fullName evidence="6">Response regulator transcription factor</fullName>
    </submittedName>
</protein>
<dbReference type="InterPro" id="IPR039420">
    <property type="entry name" value="WalR-like"/>
</dbReference>
<comment type="caution">
    <text evidence="6">The sequence shown here is derived from an EMBL/GenBank/DDBJ whole genome shotgun (WGS) entry which is preliminary data.</text>
</comment>
<proteinExistence type="predicted"/>
<organism evidence="6 7">
    <name type="scientific">Paraburkholderia podalyriae</name>
    <dbReference type="NCBI Taxonomy" id="1938811"/>
    <lineage>
        <taxon>Bacteria</taxon>
        <taxon>Pseudomonadati</taxon>
        <taxon>Pseudomonadota</taxon>
        <taxon>Betaproteobacteria</taxon>
        <taxon>Burkholderiales</taxon>
        <taxon>Burkholderiaceae</taxon>
        <taxon>Paraburkholderia</taxon>
    </lineage>
</organism>
<evidence type="ECO:0000256" key="1">
    <source>
        <dbReference type="ARBA" id="ARBA00023125"/>
    </source>
</evidence>
<keyword evidence="1 3" id="KW-0238">DNA-binding</keyword>
<evidence type="ECO:0000256" key="3">
    <source>
        <dbReference type="PROSITE-ProRule" id="PRU01091"/>
    </source>
</evidence>
<evidence type="ECO:0000256" key="2">
    <source>
        <dbReference type="PROSITE-ProRule" id="PRU00169"/>
    </source>
</evidence>
<dbReference type="Gene3D" id="1.10.10.10">
    <property type="entry name" value="Winged helix-like DNA-binding domain superfamily/Winged helix DNA-binding domain"/>
    <property type="match status" value="1"/>
</dbReference>
<sequence length="225" mass="24927">MRILLIEDDMRASQFLARGLSESGLIADTVADGATGLAYAREGIYDVIVTDRRLPALDGLALVQQLRAGGDTTPVLMLSAVGGLNERVEAIRAGCDDYLVKPYAFVEALARIEALARRADRSRMSERLECADLVLDTRARTASRGGRDLRLQHREFLLLECLARRAGQVVTRSMLLEAAWHYDFEPRGNIIDMHMHRLRTKVDRDYPAALIHTVVGAGYVLNPAP</sequence>
<accession>A0ABR7PJ18</accession>
<gene>
    <name evidence="6" type="ORF">F6X42_06770</name>
</gene>
<dbReference type="SMART" id="SM00862">
    <property type="entry name" value="Trans_reg_C"/>
    <property type="match status" value="1"/>
</dbReference>
<dbReference type="Pfam" id="PF00072">
    <property type="entry name" value="Response_reg"/>
    <property type="match status" value="1"/>
</dbReference>
<dbReference type="PROSITE" id="PS51755">
    <property type="entry name" value="OMPR_PHOB"/>
    <property type="match status" value="1"/>
</dbReference>
<dbReference type="CDD" id="cd00383">
    <property type="entry name" value="trans_reg_C"/>
    <property type="match status" value="1"/>
</dbReference>
<dbReference type="InterPro" id="IPR001867">
    <property type="entry name" value="OmpR/PhoB-type_DNA-bd"/>
</dbReference>
<feature type="domain" description="Response regulatory" evidence="4">
    <location>
        <begin position="2"/>
        <end position="116"/>
    </location>
</feature>
<dbReference type="RefSeq" id="WP_187633440.1">
    <property type="nucleotide sequence ID" value="NZ_VZQQ01000004.1"/>
</dbReference>
<dbReference type="SMART" id="SM00448">
    <property type="entry name" value="REC"/>
    <property type="match status" value="1"/>
</dbReference>
<keyword evidence="7" id="KW-1185">Reference proteome</keyword>
<feature type="domain" description="OmpR/PhoB-type" evidence="5">
    <location>
        <begin position="125"/>
        <end position="223"/>
    </location>
</feature>
<feature type="DNA-binding region" description="OmpR/PhoB-type" evidence="3">
    <location>
        <begin position="125"/>
        <end position="223"/>
    </location>
</feature>
<evidence type="ECO:0000259" key="4">
    <source>
        <dbReference type="PROSITE" id="PS50110"/>
    </source>
</evidence>
<evidence type="ECO:0000313" key="6">
    <source>
        <dbReference type="EMBL" id="MBC8746339.1"/>
    </source>
</evidence>
<reference evidence="6 7" key="1">
    <citation type="submission" date="2019-09" db="EMBL/GenBank/DDBJ databases">
        <title>Paraburkholderia podalyriae sp. nov., A South African Podalyria-associated rhizobium.</title>
        <authorList>
            <person name="Mavima L."/>
            <person name="Beukes C.W."/>
            <person name="Palmer M."/>
            <person name="De Meyer S.E."/>
            <person name="James E.K."/>
            <person name="Maluk M."/>
            <person name="Avontuur J.R."/>
            <person name="Chan W.Y."/>
            <person name="Venter S.N."/>
            <person name="Steenkamp E.T."/>
        </authorList>
    </citation>
    <scope>NUCLEOTIDE SEQUENCE [LARGE SCALE GENOMIC DNA]</scope>
    <source>
        <strain evidence="6 7">WC7.3b</strain>
    </source>
</reference>
<dbReference type="EMBL" id="VZQQ01000004">
    <property type="protein sequence ID" value="MBC8746339.1"/>
    <property type="molecule type" value="Genomic_DNA"/>
</dbReference>
<feature type="modified residue" description="4-aspartylphosphate" evidence="2">
    <location>
        <position position="51"/>
    </location>
</feature>
<dbReference type="InterPro" id="IPR036388">
    <property type="entry name" value="WH-like_DNA-bd_sf"/>
</dbReference>
<dbReference type="InterPro" id="IPR011006">
    <property type="entry name" value="CheY-like_superfamily"/>
</dbReference>
<evidence type="ECO:0000313" key="7">
    <source>
        <dbReference type="Proteomes" id="UP000736373"/>
    </source>
</evidence>
<dbReference type="PROSITE" id="PS50110">
    <property type="entry name" value="RESPONSE_REGULATORY"/>
    <property type="match status" value="1"/>
</dbReference>
<dbReference type="Gene3D" id="3.40.50.2300">
    <property type="match status" value="1"/>
</dbReference>
<dbReference type="Proteomes" id="UP000736373">
    <property type="component" value="Unassembled WGS sequence"/>
</dbReference>
<dbReference type="PANTHER" id="PTHR48111:SF76">
    <property type="entry name" value="TWO-COMPONENT RESPONSE REGULATOR"/>
    <property type="match status" value="1"/>
</dbReference>
<dbReference type="PANTHER" id="PTHR48111">
    <property type="entry name" value="REGULATOR OF RPOS"/>
    <property type="match status" value="1"/>
</dbReference>
<keyword evidence="2" id="KW-0597">Phosphoprotein</keyword>
<dbReference type="InterPro" id="IPR001789">
    <property type="entry name" value="Sig_transdc_resp-reg_receiver"/>
</dbReference>
<name>A0ABR7PJ18_9BURK</name>
<evidence type="ECO:0000259" key="5">
    <source>
        <dbReference type="PROSITE" id="PS51755"/>
    </source>
</evidence>